<proteinExistence type="predicted"/>
<feature type="non-terminal residue" evidence="2">
    <location>
        <position position="68"/>
    </location>
</feature>
<evidence type="ECO:0000313" key="2">
    <source>
        <dbReference type="EMBL" id="GMS81163.1"/>
    </source>
</evidence>
<name>A0AAV5SKF9_9BILA</name>
<reference evidence="2" key="1">
    <citation type="submission" date="2023-10" db="EMBL/GenBank/DDBJ databases">
        <title>Genome assembly of Pristionchus species.</title>
        <authorList>
            <person name="Yoshida K."/>
            <person name="Sommer R.J."/>
        </authorList>
    </citation>
    <scope>NUCLEOTIDE SEQUENCE</scope>
    <source>
        <strain evidence="2">RS0144</strain>
    </source>
</reference>
<accession>A0AAV5SKF9</accession>
<evidence type="ECO:0000256" key="1">
    <source>
        <dbReference type="SAM" id="MobiDB-lite"/>
    </source>
</evidence>
<feature type="region of interest" description="Disordered" evidence="1">
    <location>
        <begin position="1"/>
        <end position="40"/>
    </location>
</feature>
<protein>
    <submittedName>
        <fullName evidence="2">Uncharacterized protein</fullName>
    </submittedName>
</protein>
<keyword evidence="3" id="KW-1185">Reference proteome</keyword>
<dbReference type="Proteomes" id="UP001432027">
    <property type="component" value="Unassembled WGS sequence"/>
</dbReference>
<organism evidence="2 3">
    <name type="scientific">Pristionchus entomophagus</name>
    <dbReference type="NCBI Taxonomy" id="358040"/>
    <lineage>
        <taxon>Eukaryota</taxon>
        <taxon>Metazoa</taxon>
        <taxon>Ecdysozoa</taxon>
        <taxon>Nematoda</taxon>
        <taxon>Chromadorea</taxon>
        <taxon>Rhabditida</taxon>
        <taxon>Rhabditina</taxon>
        <taxon>Diplogasteromorpha</taxon>
        <taxon>Diplogasteroidea</taxon>
        <taxon>Neodiplogasteridae</taxon>
        <taxon>Pristionchus</taxon>
    </lineage>
</organism>
<dbReference type="AlphaFoldDB" id="A0AAV5SKF9"/>
<comment type="caution">
    <text evidence="2">The sequence shown here is derived from an EMBL/GenBank/DDBJ whole genome shotgun (WGS) entry which is preliminary data.</text>
</comment>
<dbReference type="EMBL" id="BTSX01000001">
    <property type="protein sequence ID" value="GMS81163.1"/>
    <property type="molecule type" value="Genomic_DNA"/>
</dbReference>
<feature type="compositionally biased region" description="Basic and acidic residues" evidence="1">
    <location>
        <begin position="1"/>
        <end position="13"/>
    </location>
</feature>
<feature type="non-terminal residue" evidence="2">
    <location>
        <position position="1"/>
    </location>
</feature>
<evidence type="ECO:0000313" key="3">
    <source>
        <dbReference type="Proteomes" id="UP001432027"/>
    </source>
</evidence>
<gene>
    <name evidence="2" type="ORF">PENTCL1PPCAC_3338</name>
</gene>
<sequence length="68" mass="7664">RACDRDVPDRTRSSSDAAVDRSIPPAWRQHLPPGLPPPVPSHACVSRCAHDRESLTTERWIYICIQSE</sequence>